<dbReference type="Proteomes" id="UP000521872">
    <property type="component" value="Unassembled WGS sequence"/>
</dbReference>
<protein>
    <recommendedName>
        <fullName evidence="2">D-isomer specific 2-hydroxyacid dehydrogenase NAD-binding domain-containing protein</fullName>
    </recommendedName>
</protein>
<dbReference type="PANTHER" id="PTHR43539">
    <property type="entry name" value="FLAVIN-BINDING MONOOXYGENASE-LIKE PROTEIN (AFU_ORTHOLOGUE AFUA_4G09220)"/>
    <property type="match status" value="1"/>
</dbReference>
<evidence type="ECO:0000256" key="1">
    <source>
        <dbReference type="ARBA" id="ARBA00023002"/>
    </source>
</evidence>
<dbReference type="InterPro" id="IPR050982">
    <property type="entry name" value="Auxin_biosynth/cation_transpt"/>
</dbReference>
<name>A0A8H4QP10_9AGAR</name>
<dbReference type="GO" id="GO:0050660">
    <property type="term" value="F:flavin adenine dinucleotide binding"/>
    <property type="evidence" value="ECO:0007669"/>
    <property type="project" value="TreeGrafter"/>
</dbReference>
<evidence type="ECO:0000313" key="4">
    <source>
        <dbReference type="Proteomes" id="UP000521872"/>
    </source>
</evidence>
<reference evidence="3 4" key="1">
    <citation type="submission" date="2019-12" db="EMBL/GenBank/DDBJ databases">
        <authorList>
            <person name="Floudas D."/>
            <person name="Bentzer J."/>
            <person name="Ahren D."/>
            <person name="Johansson T."/>
            <person name="Persson P."/>
            <person name="Tunlid A."/>
        </authorList>
    </citation>
    <scope>NUCLEOTIDE SEQUENCE [LARGE SCALE GENOMIC DNA]</scope>
    <source>
        <strain evidence="3 4">CBS 102.39</strain>
    </source>
</reference>
<proteinExistence type="predicted"/>
<comment type="caution">
    <text evidence="3">The sequence shown here is derived from an EMBL/GenBank/DDBJ whole genome shotgun (WGS) entry which is preliminary data.</text>
</comment>
<gene>
    <name evidence="3" type="ORF">D9613_008074</name>
</gene>
<dbReference type="EMBL" id="JAACJL010000045">
    <property type="protein sequence ID" value="KAF4613822.1"/>
    <property type="molecule type" value="Genomic_DNA"/>
</dbReference>
<accession>A0A8H4QP10</accession>
<dbReference type="Pfam" id="PF02826">
    <property type="entry name" value="2-Hacid_dh_C"/>
    <property type="match status" value="1"/>
</dbReference>
<dbReference type="SUPFAM" id="SSF51905">
    <property type="entry name" value="FAD/NAD(P)-binding domain"/>
    <property type="match status" value="1"/>
</dbReference>
<dbReference type="PANTHER" id="PTHR43539:SF68">
    <property type="entry name" value="FLAVIN-BINDING MONOOXYGENASE-LIKE PROTEIN (AFU_ORTHOLOGUE AFUA_4G09220)"/>
    <property type="match status" value="1"/>
</dbReference>
<keyword evidence="4" id="KW-1185">Reference proteome</keyword>
<evidence type="ECO:0000259" key="2">
    <source>
        <dbReference type="Pfam" id="PF02826"/>
    </source>
</evidence>
<dbReference type="GO" id="GO:0004497">
    <property type="term" value="F:monooxygenase activity"/>
    <property type="evidence" value="ECO:0007669"/>
    <property type="project" value="TreeGrafter"/>
</dbReference>
<dbReference type="Gene3D" id="3.50.50.60">
    <property type="entry name" value="FAD/NAD(P)-binding domain"/>
    <property type="match status" value="1"/>
</dbReference>
<dbReference type="GO" id="GO:0051287">
    <property type="term" value="F:NAD binding"/>
    <property type="evidence" value="ECO:0007669"/>
    <property type="project" value="InterPro"/>
</dbReference>
<dbReference type="InterPro" id="IPR006140">
    <property type="entry name" value="D-isomer_DH_NAD-bd"/>
</dbReference>
<evidence type="ECO:0000313" key="3">
    <source>
        <dbReference type="EMBL" id="KAF4613822.1"/>
    </source>
</evidence>
<dbReference type="AlphaFoldDB" id="A0A8H4QP10"/>
<keyword evidence="1" id="KW-0560">Oxidoreductase</keyword>
<organism evidence="3 4">
    <name type="scientific">Agrocybe pediades</name>
    <dbReference type="NCBI Taxonomy" id="84607"/>
    <lineage>
        <taxon>Eukaryota</taxon>
        <taxon>Fungi</taxon>
        <taxon>Dikarya</taxon>
        <taxon>Basidiomycota</taxon>
        <taxon>Agaricomycotina</taxon>
        <taxon>Agaricomycetes</taxon>
        <taxon>Agaricomycetidae</taxon>
        <taxon>Agaricales</taxon>
        <taxon>Agaricineae</taxon>
        <taxon>Strophariaceae</taxon>
        <taxon>Agrocybe</taxon>
    </lineage>
</organism>
<dbReference type="InterPro" id="IPR036188">
    <property type="entry name" value="FAD/NAD-bd_sf"/>
</dbReference>
<sequence length="142" mass="16203">MFRVARLVPVPDATGQNVQWKAFSVFTNLDDLKGFPERIGSLRDRQLSRGKWEKARQEEIKFEDIDPTVLIIGAGHCGLQMAARLKMLGVQHLVIERNQRVGDNWRNRYDALSLHSPVYHVHMPYIPLTNAQVCLAAQAAKR</sequence>
<feature type="domain" description="D-isomer specific 2-hydroxyacid dehydrogenase NAD-binding" evidence="2">
    <location>
        <begin position="44"/>
        <end position="127"/>
    </location>
</feature>